<dbReference type="AlphaFoldDB" id="A0A8U0HSC5"/>
<protein>
    <submittedName>
        <fullName evidence="2">Uncharacterized protein</fullName>
    </submittedName>
</protein>
<evidence type="ECO:0000313" key="2">
    <source>
        <dbReference type="EMBL" id="UPV73574.1"/>
    </source>
</evidence>
<dbReference type="GeneID" id="72186257"/>
<evidence type="ECO:0000256" key="1">
    <source>
        <dbReference type="SAM" id="MobiDB-lite"/>
    </source>
</evidence>
<accession>A0A8U0HSC5</accession>
<reference evidence="2 3" key="1">
    <citation type="submission" date="2022-04" db="EMBL/GenBank/DDBJ databases">
        <title>Diverse halophilic archaea isolated from saline environments.</title>
        <authorList>
            <person name="Cui H.-L."/>
        </authorList>
    </citation>
    <scope>NUCLEOTIDE SEQUENCE [LARGE SCALE GENOMIC DNA]</scope>
    <source>
        <strain evidence="2 3">XZYJT49</strain>
    </source>
</reference>
<evidence type="ECO:0000313" key="3">
    <source>
        <dbReference type="Proteomes" id="UP000830729"/>
    </source>
</evidence>
<dbReference type="InterPro" id="IPR055998">
    <property type="entry name" value="DUF7576"/>
</dbReference>
<name>A0A8U0HSC5_9EURY</name>
<gene>
    <name evidence="2" type="ORF">M0R89_13620</name>
</gene>
<dbReference type="RefSeq" id="WP_248649627.1">
    <property type="nucleotide sequence ID" value="NZ_CP096659.1"/>
</dbReference>
<proteinExistence type="predicted"/>
<dbReference type="KEGG" id="halx:M0R89_13620"/>
<keyword evidence="3" id="KW-1185">Reference proteome</keyword>
<organism evidence="2 3">
    <name type="scientific">Halorussus limi</name>
    <dbReference type="NCBI Taxonomy" id="2938695"/>
    <lineage>
        <taxon>Archaea</taxon>
        <taxon>Methanobacteriati</taxon>
        <taxon>Methanobacteriota</taxon>
        <taxon>Stenosarchaea group</taxon>
        <taxon>Halobacteria</taxon>
        <taxon>Halobacteriales</taxon>
        <taxon>Haladaptataceae</taxon>
        <taxon>Halorussus</taxon>
    </lineage>
</organism>
<sequence>MQDTCEPRRTANSGRPTEGDAMSDRCTYCDGPVSAEEWHPVATVRDDDGTVEIYDFCSENCLTAWQSERGNAE</sequence>
<dbReference type="Proteomes" id="UP000830729">
    <property type="component" value="Chromosome"/>
</dbReference>
<dbReference type="Pfam" id="PF24461">
    <property type="entry name" value="DUF7576"/>
    <property type="match status" value="1"/>
</dbReference>
<feature type="region of interest" description="Disordered" evidence="1">
    <location>
        <begin position="1"/>
        <end position="23"/>
    </location>
</feature>
<dbReference type="EMBL" id="CP096659">
    <property type="protein sequence ID" value="UPV73574.1"/>
    <property type="molecule type" value="Genomic_DNA"/>
</dbReference>